<sequence>MKIKKFMAESLQKAVEEVRAIYGPDAVILSTRIVKKRIIPFLPFPRRSFLEVTVGLPDTEDFAYQLKKQEDVYAELEKLKETLKEVLQTMKRPQVEEEKNTSQEEYSMRATQIMKKLLERGVARDVAKAIMEAACGYDYEIRKLDLKGEVLESLTEGIERNVPMIKEPMERWKDFRVIALLGPTGVGKTTTLAKLAYVLKKSGKRIGVITVDSYRVGAREQLRTYAHLMEIPFRIADTPQKLRECVGELSSMDLLLVDTAGRSQYDEMRIRELATFFHRLPTVELYLTLSANTDERIMYEAVEHFSFLPLEGLVFTKVDETAYFGNIINVAFRTKLPILCFTNGQRVPEDIVLANGRFLAQLLLEVNHGRSGPAPEGG</sequence>
<dbReference type="CDD" id="cd17873">
    <property type="entry name" value="FlhF"/>
    <property type="match status" value="1"/>
</dbReference>
<feature type="domain" description="AAA+ ATPase" evidence="14">
    <location>
        <begin position="174"/>
        <end position="368"/>
    </location>
</feature>
<dbReference type="SUPFAM" id="SSF52540">
    <property type="entry name" value="P-loop containing nucleoside triphosphate hydrolases"/>
    <property type="match status" value="1"/>
</dbReference>
<evidence type="ECO:0000256" key="4">
    <source>
        <dbReference type="ARBA" id="ARBA00022448"/>
    </source>
</evidence>
<feature type="domain" description="SRP54-type proteins GTP-binding" evidence="15">
    <location>
        <begin position="175"/>
        <end position="365"/>
    </location>
</feature>
<dbReference type="Pfam" id="PF00448">
    <property type="entry name" value="SRP54"/>
    <property type="match status" value="1"/>
</dbReference>
<dbReference type="GO" id="GO:0005047">
    <property type="term" value="F:signal recognition particle binding"/>
    <property type="evidence" value="ECO:0007669"/>
    <property type="project" value="TreeGrafter"/>
</dbReference>
<evidence type="ECO:0000256" key="8">
    <source>
        <dbReference type="ARBA" id="ARBA00022927"/>
    </source>
</evidence>
<dbReference type="AlphaFoldDB" id="D3SM19"/>
<dbReference type="GO" id="GO:0003924">
    <property type="term" value="F:GTPase activity"/>
    <property type="evidence" value="ECO:0007669"/>
    <property type="project" value="InterPro"/>
</dbReference>
<evidence type="ECO:0000313" key="17">
    <source>
        <dbReference type="Proteomes" id="UP000002043"/>
    </source>
</evidence>
<dbReference type="InterPro" id="IPR000897">
    <property type="entry name" value="SRP54_GTPase_dom"/>
</dbReference>
<keyword evidence="16" id="KW-0282">Flagellum</keyword>
<evidence type="ECO:0000256" key="3">
    <source>
        <dbReference type="ARBA" id="ARBA00014919"/>
    </source>
</evidence>
<keyword evidence="7" id="KW-1005">Bacterial flagellum biogenesis</keyword>
<dbReference type="EMBL" id="CP001931">
    <property type="protein sequence ID" value="ADC89799.1"/>
    <property type="molecule type" value="Genomic_DNA"/>
</dbReference>
<dbReference type="Gene3D" id="3.40.50.300">
    <property type="entry name" value="P-loop containing nucleotide triphosphate hydrolases"/>
    <property type="match status" value="1"/>
</dbReference>
<dbReference type="PANTHER" id="PTHR43134:SF3">
    <property type="entry name" value="FLAGELLAR BIOSYNTHESIS PROTEIN FLHF"/>
    <property type="match status" value="1"/>
</dbReference>
<dbReference type="InterPro" id="IPR003593">
    <property type="entry name" value="AAA+_ATPase"/>
</dbReference>
<accession>D3SM19</accession>
<evidence type="ECO:0000256" key="10">
    <source>
        <dbReference type="ARBA" id="ARBA00023136"/>
    </source>
</evidence>
<dbReference type="PANTHER" id="PTHR43134">
    <property type="entry name" value="SIGNAL RECOGNITION PARTICLE RECEPTOR SUBUNIT ALPHA"/>
    <property type="match status" value="1"/>
</dbReference>
<comment type="similarity">
    <text evidence="2">Belongs to the GTP-binding SRP family.</text>
</comment>
<name>D3SM19_THEAH</name>
<evidence type="ECO:0000259" key="15">
    <source>
        <dbReference type="SMART" id="SM00962"/>
    </source>
</evidence>
<evidence type="ECO:0000256" key="7">
    <source>
        <dbReference type="ARBA" id="ARBA00022795"/>
    </source>
</evidence>
<keyword evidence="10" id="KW-0472">Membrane</keyword>
<evidence type="ECO:0000256" key="12">
    <source>
        <dbReference type="ARBA" id="ARBA00025337"/>
    </source>
</evidence>
<comment type="subcellular location">
    <subcellularLocation>
        <location evidence="1">Cell membrane</location>
        <topology evidence="1">Peripheral membrane protein</topology>
        <orientation evidence="1">Cytoplasmic side</orientation>
    </subcellularLocation>
</comment>
<evidence type="ECO:0000256" key="2">
    <source>
        <dbReference type="ARBA" id="ARBA00008531"/>
    </source>
</evidence>
<evidence type="ECO:0000256" key="6">
    <source>
        <dbReference type="ARBA" id="ARBA00022741"/>
    </source>
</evidence>
<keyword evidence="4" id="KW-0813">Transport</keyword>
<evidence type="ECO:0000256" key="13">
    <source>
        <dbReference type="ARBA" id="ARBA00030866"/>
    </source>
</evidence>
<dbReference type="Proteomes" id="UP000002043">
    <property type="component" value="Chromosome"/>
</dbReference>
<dbReference type="GO" id="GO:0006614">
    <property type="term" value="P:SRP-dependent cotranslational protein targeting to membrane"/>
    <property type="evidence" value="ECO:0007669"/>
    <property type="project" value="InterPro"/>
</dbReference>
<keyword evidence="9" id="KW-0342">GTP-binding</keyword>
<evidence type="ECO:0000256" key="9">
    <source>
        <dbReference type="ARBA" id="ARBA00023134"/>
    </source>
</evidence>
<keyword evidence="5" id="KW-1003">Cell membrane</keyword>
<dbReference type="RefSeq" id="WP_012992205.1">
    <property type="nucleotide sequence ID" value="NC_013894.1"/>
</dbReference>
<evidence type="ECO:0000259" key="14">
    <source>
        <dbReference type="SMART" id="SM00382"/>
    </source>
</evidence>
<dbReference type="InterPro" id="IPR047040">
    <property type="entry name" value="FlhF__GTPase_dom"/>
</dbReference>
<dbReference type="SMART" id="SM00962">
    <property type="entry name" value="SRP54"/>
    <property type="match status" value="1"/>
</dbReference>
<dbReference type="Gene3D" id="1.20.120.1380">
    <property type="entry name" value="Flagellar FlhF biosynthesis protein, N domain"/>
    <property type="match status" value="1"/>
</dbReference>
<dbReference type="OrthoDB" id="9778554at2"/>
<keyword evidence="16" id="KW-0966">Cell projection</keyword>
<dbReference type="HOGENOM" id="CLU_009301_11_4_0"/>
<dbReference type="GO" id="GO:0044781">
    <property type="term" value="P:bacterial-type flagellum organization"/>
    <property type="evidence" value="ECO:0007669"/>
    <property type="project" value="UniProtKB-KW"/>
</dbReference>
<dbReference type="InterPro" id="IPR027417">
    <property type="entry name" value="P-loop_NTPase"/>
</dbReference>
<reference evidence="17" key="1">
    <citation type="journal article" date="2010" name="Stand. Genomic Sci.">
        <title>Complete genome sequence of Thermocrinis albus type strain (HI 11/12T).</title>
        <authorList>
            <person name="Wirth R."/>
            <person name="Sikorski J."/>
            <person name="Brambilla E."/>
            <person name="Misra M."/>
            <person name="Lapidus A."/>
            <person name="Copeland A."/>
            <person name="Nolan M."/>
            <person name="Lucas S."/>
            <person name="Chen F."/>
            <person name="Tice H."/>
            <person name="Cheng J.F."/>
            <person name="Han C."/>
            <person name="Detter J.C."/>
            <person name="Tapia R."/>
            <person name="Bruce D."/>
            <person name="Goodwin L."/>
            <person name="Pitluck S."/>
            <person name="Pati A."/>
            <person name="Anderson I."/>
            <person name="Ivanova N."/>
            <person name="Mavromatis K."/>
            <person name="Mikhailova N."/>
            <person name="Chen A."/>
            <person name="Palaniappan K."/>
            <person name="Bilek Y."/>
            <person name="Hader T."/>
            <person name="Land M."/>
            <person name="Hauser L."/>
            <person name="Chang Y.J."/>
            <person name="Jeffries C.D."/>
            <person name="Tindall B.J."/>
            <person name="Rohde M."/>
            <person name="Goker M."/>
            <person name="Bristow J."/>
            <person name="Eisen J.A."/>
            <person name="Markowitz V."/>
            <person name="Hugenholtz P."/>
            <person name="Kyrpides N.C."/>
            <person name="Klenk H.P."/>
        </authorList>
    </citation>
    <scope>NUCLEOTIDE SEQUENCE [LARGE SCALE GENOMIC DNA]</scope>
    <source>
        <strain evidence="17">DSM 14484 / JCM 11386 / HI 11/12</strain>
    </source>
</reference>
<evidence type="ECO:0000256" key="11">
    <source>
        <dbReference type="ARBA" id="ARBA00023225"/>
    </source>
</evidence>
<keyword evidence="8" id="KW-0653">Protein transport</keyword>
<keyword evidence="11" id="KW-1006">Bacterial flagellum protein export</keyword>
<dbReference type="GO" id="GO:0005886">
    <property type="term" value="C:plasma membrane"/>
    <property type="evidence" value="ECO:0007669"/>
    <property type="project" value="UniProtKB-SubCell"/>
</dbReference>
<keyword evidence="17" id="KW-1185">Reference proteome</keyword>
<dbReference type="SMART" id="SM00382">
    <property type="entry name" value="AAA"/>
    <property type="match status" value="1"/>
</dbReference>
<evidence type="ECO:0000313" key="16">
    <source>
        <dbReference type="EMBL" id="ADC89799.1"/>
    </source>
</evidence>
<gene>
    <name evidence="16" type="ordered locus">Thal_1167</name>
</gene>
<evidence type="ECO:0000256" key="1">
    <source>
        <dbReference type="ARBA" id="ARBA00004413"/>
    </source>
</evidence>
<evidence type="ECO:0000256" key="5">
    <source>
        <dbReference type="ARBA" id="ARBA00022475"/>
    </source>
</evidence>
<organism evidence="16 17">
    <name type="scientific">Thermocrinis albus (strain DSM 14484 / JCM 11386 / HI 11/12)</name>
    <dbReference type="NCBI Taxonomy" id="638303"/>
    <lineage>
        <taxon>Bacteria</taxon>
        <taxon>Pseudomonadati</taxon>
        <taxon>Aquificota</taxon>
        <taxon>Aquificia</taxon>
        <taxon>Aquificales</taxon>
        <taxon>Aquificaceae</taxon>
        <taxon>Thermocrinis</taxon>
    </lineage>
</organism>
<dbReference type="KEGG" id="tal:Thal_1167"/>
<dbReference type="eggNOG" id="COG1419">
    <property type="taxonomic scope" value="Bacteria"/>
</dbReference>
<protein>
    <recommendedName>
        <fullName evidence="3">Flagellar biosynthesis protein FlhF</fullName>
    </recommendedName>
    <alternativeName>
        <fullName evidence="13">Flagella-associated GTP-binding protein</fullName>
    </alternativeName>
</protein>
<dbReference type="FunFam" id="3.40.50.300:FF:000695">
    <property type="entry name" value="Flagellar biosynthesis regulator FlhF"/>
    <property type="match status" value="1"/>
</dbReference>
<comment type="function">
    <text evidence="12">Necessary for flagellar biosynthesis. May be involved in translocation of the flagellum.</text>
</comment>
<keyword evidence="6" id="KW-0547">Nucleotide-binding</keyword>
<dbReference type="GO" id="GO:0015031">
    <property type="term" value="P:protein transport"/>
    <property type="evidence" value="ECO:0007669"/>
    <property type="project" value="UniProtKB-KW"/>
</dbReference>
<keyword evidence="16" id="KW-0969">Cilium</keyword>
<dbReference type="GO" id="GO:0005525">
    <property type="term" value="F:GTP binding"/>
    <property type="evidence" value="ECO:0007669"/>
    <property type="project" value="UniProtKB-KW"/>
</dbReference>
<proteinExistence type="inferred from homology"/>
<dbReference type="STRING" id="638303.Thal_1167"/>